<gene>
    <name evidence="2" type="primary">OJ1005_D12.37</name>
</gene>
<organism evidence="2 3">
    <name type="scientific">Oryza sativa subsp. japonica</name>
    <name type="common">Rice</name>
    <dbReference type="NCBI Taxonomy" id="39947"/>
    <lineage>
        <taxon>Eukaryota</taxon>
        <taxon>Viridiplantae</taxon>
        <taxon>Streptophyta</taxon>
        <taxon>Embryophyta</taxon>
        <taxon>Tracheophyta</taxon>
        <taxon>Spermatophyta</taxon>
        <taxon>Magnoliopsida</taxon>
        <taxon>Liliopsida</taxon>
        <taxon>Poales</taxon>
        <taxon>Poaceae</taxon>
        <taxon>BOP clade</taxon>
        <taxon>Oryzoideae</taxon>
        <taxon>Oryzeae</taxon>
        <taxon>Oryzinae</taxon>
        <taxon>Oryza</taxon>
        <taxon>Oryza sativa</taxon>
    </lineage>
</organism>
<proteinExistence type="predicted"/>
<reference evidence="3" key="2">
    <citation type="journal article" date="2008" name="Nucleic Acids Res.">
        <title>The rice annotation project database (RAP-DB): 2008 update.</title>
        <authorList>
            <consortium name="The rice annotation project (RAP)"/>
        </authorList>
    </citation>
    <scope>GENOME REANNOTATION</scope>
    <source>
        <strain evidence="3">cv. Nipponbare</strain>
    </source>
</reference>
<dbReference type="EMBL" id="AP005676">
    <property type="protein sequence ID" value="BAD17521.1"/>
    <property type="molecule type" value="Genomic_DNA"/>
</dbReference>
<accession>Q6YXG9</accession>
<evidence type="ECO:0000313" key="3">
    <source>
        <dbReference type="Proteomes" id="UP000000763"/>
    </source>
</evidence>
<name>Q6YXG9_ORYSJ</name>
<protein>
    <submittedName>
        <fullName evidence="2">Uncharacterized protein</fullName>
    </submittedName>
</protein>
<feature type="region of interest" description="Disordered" evidence="1">
    <location>
        <begin position="46"/>
        <end position="73"/>
    </location>
</feature>
<evidence type="ECO:0000313" key="2">
    <source>
        <dbReference type="EMBL" id="BAD17521.1"/>
    </source>
</evidence>
<reference evidence="3" key="1">
    <citation type="journal article" date="2005" name="Nature">
        <title>The map-based sequence of the rice genome.</title>
        <authorList>
            <consortium name="International rice genome sequencing project (IRGSP)"/>
            <person name="Matsumoto T."/>
            <person name="Wu J."/>
            <person name="Kanamori H."/>
            <person name="Katayose Y."/>
            <person name="Fujisawa M."/>
            <person name="Namiki N."/>
            <person name="Mizuno H."/>
            <person name="Yamamoto K."/>
            <person name="Antonio B.A."/>
            <person name="Baba T."/>
            <person name="Sakata K."/>
            <person name="Nagamura Y."/>
            <person name="Aoki H."/>
            <person name="Arikawa K."/>
            <person name="Arita K."/>
            <person name="Bito T."/>
            <person name="Chiden Y."/>
            <person name="Fujitsuka N."/>
            <person name="Fukunaka R."/>
            <person name="Hamada M."/>
            <person name="Harada C."/>
            <person name="Hayashi A."/>
            <person name="Hijishita S."/>
            <person name="Honda M."/>
            <person name="Hosokawa S."/>
            <person name="Ichikawa Y."/>
            <person name="Idonuma A."/>
            <person name="Iijima M."/>
            <person name="Ikeda M."/>
            <person name="Ikeno M."/>
            <person name="Ito K."/>
            <person name="Ito S."/>
            <person name="Ito T."/>
            <person name="Ito Y."/>
            <person name="Ito Y."/>
            <person name="Iwabuchi A."/>
            <person name="Kamiya K."/>
            <person name="Karasawa W."/>
            <person name="Kurita K."/>
            <person name="Katagiri S."/>
            <person name="Kikuta A."/>
            <person name="Kobayashi H."/>
            <person name="Kobayashi N."/>
            <person name="Machita K."/>
            <person name="Maehara T."/>
            <person name="Masukawa M."/>
            <person name="Mizubayashi T."/>
            <person name="Mukai Y."/>
            <person name="Nagasaki H."/>
            <person name="Nagata Y."/>
            <person name="Naito S."/>
            <person name="Nakashima M."/>
            <person name="Nakama Y."/>
            <person name="Nakamichi Y."/>
            <person name="Nakamura M."/>
            <person name="Meguro A."/>
            <person name="Negishi M."/>
            <person name="Ohta I."/>
            <person name="Ohta T."/>
            <person name="Okamoto M."/>
            <person name="Ono N."/>
            <person name="Saji S."/>
            <person name="Sakaguchi M."/>
            <person name="Sakai K."/>
            <person name="Shibata M."/>
            <person name="Shimokawa T."/>
            <person name="Song J."/>
            <person name="Takazaki Y."/>
            <person name="Terasawa K."/>
            <person name="Tsugane M."/>
            <person name="Tsuji K."/>
            <person name="Ueda S."/>
            <person name="Waki K."/>
            <person name="Yamagata H."/>
            <person name="Yamamoto M."/>
            <person name="Yamamoto S."/>
            <person name="Yamane H."/>
            <person name="Yoshiki S."/>
            <person name="Yoshihara R."/>
            <person name="Yukawa K."/>
            <person name="Zhong H."/>
            <person name="Yano M."/>
            <person name="Yuan Q."/>
            <person name="Ouyang S."/>
            <person name="Liu J."/>
            <person name="Jones K.M."/>
            <person name="Gansberger K."/>
            <person name="Moffat K."/>
            <person name="Hill J."/>
            <person name="Bera J."/>
            <person name="Fadrosh D."/>
            <person name="Jin S."/>
            <person name="Johri S."/>
            <person name="Kim M."/>
            <person name="Overton L."/>
            <person name="Reardon M."/>
            <person name="Tsitrin T."/>
            <person name="Vuong H."/>
            <person name="Weaver B."/>
            <person name="Ciecko A."/>
            <person name="Tallon L."/>
            <person name="Jackson J."/>
            <person name="Pai G."/>
            <person name="Aken S.V."/>
            <person name="Utterback T."/>
            <person name="Reidmuller S."/>
            <person name="Feldblyum T."/>
            <person name="Hsiao J."/>
            <person name="Zismann V."/>
            <person name="Iobst S."/>
            <person name="de Vazeille A.R."/>
            <person name="Buell C.R."/>
            <person name="Ying K."/>
            <person name="Li Y."/>
            <person name="Lu T."/>
            <person name="Huang Y."/>
            <person name="Zhao Q."/>
            <person name="Feng Q."/>
            <person name="Zhang L."/>
            <person name="Zhu J."/>
            <person name="Weng Q."/>
            <person name="Mu J."/>
            <person name="Lu Y."/>
            <person name="Fan D."/>
            <person name="Liu Y."/>
            <person name="Guan J."/>
            <person name="Zhang Y."/>
            <person name="Yu S."/>
            <person name="Liu X."/>
            <person name="Zhang Y."/>
            <person name="Hong G."/>
            <person name="Han B."/>
            <person name="Choisne N."/>
            <person name="Demange N."/>
            <person name="Orjeda G."/>
            <person name="Samain S."/>
            <person name="Cattolico L."/>
            <person name="Pelletier E."/>
            <person name="Couloux A."/>
            <person name="Segurens B."/>
            <person name="Wincker P."/>
            <person name="D'Hont A."/>
            <person name="Scarpelli C."/>
            <person name="Weissenbach J."/>
            <person name="Salanoubat M."/>
            <person name="Quetier F."/>
            <person name="Yu Y."/>
            <person name="Kim H.R."/>
            <person name="Rambo T."/>
            <person name="Currie J."/>
            <person name="Collura K."/>
            <person name="Luo M."/>
            <person name="Yang T."/>
            <person name="Ammiraju J.S.S."/>
            <person name="Engler F."/>
            <person name="Soderlund C."/>
            <person name="Wing R.A."/>
            <person name="Palmer L.E."/>
            <person name="de la Bastide M."/>
            <person name="Spiegel L."/>
            <person name="Nascimento L."/>
            <person name="Zutavern T."/>
            <person name="O'Shaughnessy A."/>
            <person name="Dike S."/>
            <person name="Dedhia N."/>
            <person name="Preston R."/>
            <person name="Balija V."/>
            <person name="McCombie W.R."/>
            <person name="Chow T."/>
            <person name="Chen H."/>
            <person name="Chung M."/>
            <person name="Chen C."/>
            <person name="Shaw J."/>
            <person name="Wu H."/>
            <person name="Hsiao K."/>
            <person name="Chao Y."/>
            <person name="Chu M."/>
            <person name="Cheng C."/>
            <person name="Hour A."/>
            <person name="Lee P."/>
            <person name="Lin S."/>
            <person name="Lin Y."/>
            <person name="Liou J."/>
            <person name="Liu S."/>
            <person name="Hsing Y."/>
            <person name="Raghuvanshi S."/>
            <person name="Mohanty A."/>
            <person name="Bharti A.K."/>
            <person name="Gaur A."/>
            <person name="Gupta V."/>
            <person name="Kumar D."/>
            <person name="Ravi V."/>
            <person name="Vij S."/>
            <person name="Kapur A."/>
            <person name="Khurana P."/>
            <person name="Khurana P."/>
            <person name="Khurana J.P."/>
            <person name="Tyagi A.K."/>
            <person name="Gaikwad K."/>
            <person name="Singh A."/>
            <person name="Dalal V."/>
            <person name="Srivastava S."/>
            <person name="Dixit A."/>
            <person name="Pal A.K."/>
            <person name="Ghazi I.A."/>
            <person name="Yadav M."/>
            <person name="Pandit A."/>
            <person name="Bhargava A."/>
            <person name="Sureshbabu K."/>
            <person name="Batra K."/>
            <person name="Sharma T.R."/>
            <person name="Mohapatra T."/>
            <person name="Singh N.K."/>
            <person name="Messing J."/>
            <person name="Nelson A.B."/>
            <person name="Fuks G."/>
            <person name="Kavchok S."/>
            <person name="Keizer G."/>
            <person name="Linton E."/>
            <person name="Llaca V."/>
            <person name="Song R."/>
            <person name="Tanyolac B."/>
            <person name="Young S."/>
            <person name="Ho-Il K."/>
            <person name="Hahn J.H."/>
            <person name="Sangsakoo G."/>
            <person name="Vanavichit A."/>
            <person name="de Mattos Luiz.A.T."/>
            <person name="Zimmer P.D."/>
            <person name="Malone G."/>
            <person name="Dellagostin O."/>
            <person name="de Oliveira A.C."/>
            <person name="Bevan M."/>
            <person name="Bancroft I."/>
            <person name="Minx P."/>
            <person name="Cordum H."/>
            <person name="Wilson R."/>
            <person name="Cheng Z."/>
            <person name="Jin W."/>
            <person name="Jiang J."/>
            <person name="Leong S.A."/>
            <person name="Iwama H."/>
            <person name="Gojobori T."/>
            <person name="Itoh T."/>
            <person name="Niimura Y."/>
            <person name="Fujii Y."/>
            <person name="Habara T."/>
            <person name="Sakai H."/>
            <person name="Sato Y."/>
            <person name="Wilson G."/>
            <person name="Kumar K."/>
            <person name="McCouch S."/>
            <person name="Juretic N."/>
            <person name="Hoen D."/>
            <person name="Wright S."/>
            <person name="Bruskiewich R."/>
            <person name="Bureau T."/>
            <person name="Miyao A."/>
            <person name="Hirochika H."/>
            <person name="Nishikawa T."/>
            <person name="Kadowaki K."/>
            <person name="Sugiura M."/>
            <person name="Burr B."/>
            <person name="Sasaki T."/>
        </authorList>
    </citation>
    <scope>NUCLEOTIDE SEQUENCE [LARGE SCALE GENOMIC DNA]</scope>
    <source>
        <strain evidence="3">cv. Nipponbare</strain>
    </source>
</reference>
<sequence>MVLFGTPEWLAPYPNMAAPATLAPCPCHRGNRAVVEVLTRPKGAPAKVAPPLIPRRQHGWRAPPLRAPPTSPPPKFSPSLFCLQATAGAPPPDRGARVAGAPLLPPSKPFCLRTSAGAALMDHGARVAGAAFPQPETLLPRGTGWRRPSQPRRQGGWRRPLPPCKLKIHIAQMYQFTVRNSNHNSQIRTD</sequence>
<dbReference type="Proteomes" id="UP000000763">
    <property type="component" value="Chromosome 9"/>
</dbReference>
<evidence type="ECO:0000256" key="1">
    <source>
        <dbReference type="SAM" id="MobiDB-lite"/>
    </source>
</evidence>
<dbReference type="AlphaFoldDB" id="Q6YXG9"/>
<feature type="region of interest" description="Disordered" evidence="1">
    <location>
        <begin position="138"/>
        <end position="161"/>
    </location>
</feature>